<organism evidence="1 2">
    <name type="scientific">Actinomadura coerulea</name>
    <dbReference type="NCBI Taxonomy" id="46159"/>
    <lineage>
        <taxon>Bacteria</taxon>
        <taxon>Bacillati</taxon>
        <taxon>Actinomycetota</taxon>
        <taxon>Actinomycetes</taxon>
        <taxon>Streptosporangiales</taxon>
        <taxon>Thermomonosporaceae</taxon>
        <taxon>Actinomadura</taxon>
    </lineage>
</organism>
<dbReference type="RefSeq" id="WP_185025828.1">
    <property type="nucleotide sequence ID" value="NZ_JACHMQ010000001.1"/>
</dbReference>
<name>A0A7X0KZB2_9ACTN</name>
<comment type="caution">
    <text evidence="1">The sequence shown here is derived from an EMBL/GenBank/DDBJ whole genome shotgun (WGS) entry which is preliminary data.</text>
</comment>
<reference evidence="1 2" key="1">
    <citation type="submission" date="2020-08" db="EMBL/GenBank/DDBJ databases">
        <title>Sequencing the genomes of 1000 actinobacteria strains.</title>
        <authorList>
            <person name="Klenk H.-P."/>
        </authorList>
    </citation>
    <scope>NUCLEOTIDE SEQUENCE [LARGE SCALE GENOMIC DNA]</scope>
    <source>
        <strain evidence="1 2">DSM 43675</strain>
    </source>
</reference>
<sequence length="635" mass="70748">MSWLDELIHALKRLNEPWTRATDIGLLDATADFHAWLKDKRPFEARHKHGWRSVLADFNLAAGKCGTNLEGTVRDEIHQCLTASSGLTLKLDNLSNADFGIYLGASRAAIAGQVDSLRMALTSSRARKAAWRDLVDGCKSEVMSSSRLAERRDLFRDIMEASGYDLKRLSLNLIGVLNNEVLGVRSAQVMVNEVDATQVASRPRPGESAGFTQDQQIALCDKLISFSASAGRHVVWLAFYNAYLVGRLIRSFGSSVTFYDGHVIKEILESDQSAPPVLPSELLGEHGFFSPSYLPGERGTVLARVDLGHDSFSDPVSIAKKQIEAIIALTGLHIGSSSWRLMSGYLHVIDGKIRGAGAFRKEHDSEAIMSSPYTDGTDEALEQIESDFAPHFPIQKPELTELVDAAHAWRGASQQEPLSSIVLHVRILELIASRLHDKPWQEYLDYFLAKGWVRSELRSSISRVLYRGIFDEPPGLSSDQEQHLRHLQLTVFRSKHSGFEVDLKKGFDALPFLFSIFSLHDELGRELVEVARTFSSPAAIAAKRDELMKDWHSIRSRLHRVRNALAHGGPVNARIASTVHEYARKMASWSLQLSLQGELSGKGLQLMHDEYLNKNANWFDYIPRASDAKSALFSP</sequence>
<proteinExistence type="predicted"/>
<accession>A0A7X0KZB2</accession>
<dbReference type="AlphaFoldDB" id="A0A7X0KZB2"/>
<gene>
    <name evidence="1" type="ORF">BKA00_003171</name>
</gene>
<dbReference type="Proteomes" id="UP000546324">
    <property type="component" value="Unassembled WGS sequence"/>
</dbReference>
<keyword evidence="2" id="KW-1185">Reference proteome</keyword>
<dbReference type="EMBL" id="JACHMQ010000001">
    <property type="protein sequence ID" value="MBB6396257.1"/>
    <property type="molecule type" value="Genomic_DNA"/>
</dbReference>
<evidence type="ECO:0000313" key="1">
    <source>
        <dbReference type="EMBL" id="MBB6396257.1"/>
    </source>
</evidence>
<evidence type="ECO:0000313" key="2">
    <source>
        <dbReference type="Proteomes" id="UP000546324"/>
    </source>
</evidence>
<protein>
    <submittedName>
        <fullName evidence="1">Uncharacterized protein</fullName>
    </submittedName>
</protein>